<dbReference type="AlphaFoldDB" id="A0A841C928"/>
<protein>
    <submittedName>
        <fullName evidence="1">Uncharacterized protein YqgQ</fullName>
    </submittedName>
</protein>
<reference evidence="1 2" key="1">
    <citation type="submission" date="2020-08" db="EMBL/GenBank/DDBJ databases">
        <title>Genomic Encyclopedia of Type Strains, Phase IV (KMG-IV): sequencing the most valuable type-strain genomes for metagenomic binning, comparative biology and taxonomic classification.</title>
        <authorList>
            <person name="Goeker M."/>
        </authorList>
    </citation>
    <scope>NUCLEOTIDE SEQUENCE [LARGE SCALE GENOMIC DNA]</scope>
    <source>
        <strain evidence="1 2">DSM 14925</strain>
    </source>
</reference>
<name>A0A841C928_9LACT</name>
<organism evidence="1 2">
    <name type="scientific">Lactovum miscens</name>
    <dbReference type="NCBI Taxonomy" id="190387"/>
    <lineage>
        <taxon>Bacteria</taxon>
        <taxon>Bacillati</taxon>
        <taxon>Bacillota</taxon>
        <taxon>Bacilli</taxon>
        <taxon>Lactobacillales</taxon>
        <taxon>Streptococcaceae</taxon>
        <taxon>Lactovum</taxon>
    </lineage>
</organism>
<evidence type="ECO:0000313" key="1">
    <source>
        <dbReference type="EMBL" id="MBB5888061.1"/>
    </source>
</evidence>
<comment type="caution">
    <text evidence="1">The sequence shown here is derived from an EMBL/GenBank/DDBJ whole genome shotgun (WGS) entry which is preliminary data.</text>
</comment>
<sequence>MQSLFDVQEWMKKFGYINLMPNRLDAIYFMKLELTELKKRGIIKDNDPELFTANLILRREARIEEDKEKDLKSN</sequence>
<dbReference type="InterPro" id="IPR023164">
    <property type="entry name" value="YqgQ-like_sf"/>
</dbReference>
<dbReference type="RefSeq" id="WP_183539760.1">
    <property type="nucleotide sequence ID" value="NZ_DASWOY010000035.1"/>
</dbReference>
<dbReference type="InterPro" id="IPR009256">
    <property type="entry name" value="YqgQ-like"/>
</dbReference>
<dbReference type="Pfam" id="PF06014">
    <property type="entry name" value="YqgQ-like"/>
    <property type="match status" value="1"/>
</dbReference>
<dbReference type="SUPFAM" id="SSF158379">
    <property type="entry name" value="YqgQ-like"/>
    <property type="match status" value="1"/>
</dbReference>
<dbReference type="Gene3D" id="1.10.287.760">
    <property type="entry name" value="YqgQ-like"/>
    <property type="match status" value="1"/>
</dbReference>
<dbReference type="Proteomes" id="UP000562464">
    <property type="component" value="Unassembled WGS sequence"/>
</dbReference>
<gene>
    <name evidence="1" type="ORF">HNQ37_000951</name>
</gene>
<evidence type="ECO:0000313" key="2">
    <source>
        <dbReference type="Proteomes" id="UP000562464"/>
    </source>
</evidence>
<accession>A0A841C928</accession>
<proteinExistence type="predicted"/>
<dbReference type="EMBL" id="JACHHV010000013">
    <property type="protein sequence ID" value="MBB5888061.1"/>
    <property type="molecule type" value="Genomic_DNA"/>
</dbReference>
<keyword evidence="2" id="KW-1185">Reference proteome</keyword>